<gene>
    <name evidence="2" type="ORF">JG30_13290</name>
</gene>
<dbReference type="PATRIC" id="fig|1218492.5.peg.1380"/>
<organism evidence="2 3">
    <name type="scientific">Bombilactobacillus mellifer</name>
    <dbReference type="NCBI Taxonomy" id="1218492"/>
    <lineage>
        <taxon>Bacteria</taxon>
        <taxon>Bacillati</taxon>
        <taxon>Bacillota</taxon>
        <taxon>Bacilli</taxon>
        <taxon>Lactobacillales</taxon>
        <taxon>Lactobacillaceae</taxon>
        <taxon>Bombilactobacillus</taxon>
    </lineage>
</organism>
<dbReference type="STRING" id="1218492.JG30_13290"/>
<accession>A0A0F4LQR6</accession>
<keyword evidence="3" id="KW-1185">Reference proteome</keyword>
<proteinExistence type="predicted"/>
<dbReference type="Pfam" id="PF13472">
    <property type="entry name" value="Lipase_GDSL_2"/>
    <property type="match status" value="1"/>
</dbReference>
<dbReference type="InterPro" id="IPR013830">
    <property type="entry name" value="SGNH_hydro"/>
</dbReference>
<dbReference type="Gene3D" id="3.40.50.1110">
    <property type="entry name" value="SGNH hydrolase"/>
    <property type="match status" value="1"/>
</dbReference>
<evidence type="ECO:0000313" key="3">
    <source>
        <dbReference type="Proteomes" id="UP000033558"/>
    </source>
</evidence>
<dbReference type="PANTHER" id="PTHR37834:SF2">
    <property type="entry name" value="ESTERASE, SGNH HYDROLASE-TYPE"/>
    <property type="match status" value="1"/>
</dbReference>
<feature type="domain" description="SGNH hydrolase-type esterase" evidence="1">
    <location>
        <begin position="137"/>
        <end position="278"/>
    </location>
</feature>
<comment type="caution">
    <text evidence="2">The sequence shown here is derived from an EMBL/GenBank/DDBJ whole genome shotgun (WGS) entry which is preliminary data.</text>
</comment>
<dbReference type="Proteomes" id="UP000033558">
    <property type="component" value="Unassembled WGS sequence"/>
</dbReference>
<dbReference type="PANTHER" id="PTHR37834">
    <property type="entry name" value="GDSL-LIKE LIPASE/ACYLHYDROLASE DOMAIN PROTEIN (AFU_ORTHOLOGUE AFUA_2G00620)"/>
    <property type="match status" value="1"/>
</dbReference>
<name>A0A0F4LQR6_9LACO</name>
<sequence length="319" mass="35311">MKFQKTSANFQEPLYFAGRWVQTAQGLYTTNLGAQMFTQISQAQQVQLTFSSAGDWSQTWLAYRLDEQPFVRVNLTQMPLTVTLPDFQTHTLQIVYAGNTPQTNVWRRHGGLYFEKITAPQSAQLEPIKPAGGVLTFIGDSITAGSWVVGREAGRDYRPEANFAALVAQHFDMVDIRIGYPGAGITQPGSGGVPTAMEFLTHIDADHAWQPLASDAVVINIGTTDKKTNELAFRAAFEKFLQKVTLLYPTTPLLVLVPLSQQHAAVITEETQEYPQATLVETQDWQLTYTDSLHPDQAGSRLLAQQVITALAPLLKTKN</sequence>
<dbReference type="AlphaFoldDB" id="A0A0F4LQR6"/>
<dbReference type="GO" id="GO:0016787">
    <property type="term" value="F:hydrolase activity"/>
    <property type="evidence" value="ECO:0007669"/>
    <property type="project" value="UniProtKB-KW"/>
</dbReference>
<dbReference type="HOGENOM" id="CLU_870942_0_0_9"/>
<dbReference type="EMBL" id="JXJQ01000010">
    <property type="protein sequence ID" value="KJY60644.1"/>
    <property type="molecule type" value="Genomic_DNA"/>
</dbReference>
<dbReference type="SUPFAM" id="SSF52266">
    <property type="entry name" value="SGNH hydrolase"/>
    <property type="match status" value="1"/>
</dbReference>
<evidence type="ECO:0000259" key="1">
    <source>
        <dbReference type="Pfam" id="PF13472"/>
    </source>
</evidence>
<dbReference type="OrthoDB" id="9801375at2"/>
<dbReference type="RefSeq" id="WP_046317370.1">
    <property type="nucleotide sequence ID" value="NZ_JBHSZT010000005.1"/>
</dbReference>
<keyword evidence="2" id="KW-0378">Hydrolase</keyword>
<evidence type="ECO:0000313" key="2">
    <source>
        <dbReference type="EMBL" id="KJY60644.1"/>
    </source>
</evidence>
<reference evidence="2 3" key="1">
    <citation type="submission" date="2015-01" db="EMBL/GenBank/DDBJ databases">
        <title>Comparative genomics of the lactic acid bacteria isolated from the honey bee gut.</title>
        <authorList>
            <person name="Ellegaard K.M."/>
            <person name="Tamarit D."/>
            <person name="Javelind E."/>
            <person name="Olofsson T."/>
            <person name="Andersson S.G."/>
            <person name="Vasquez A."/>
        </authorList>
    </citation>
    <scope>NUCLEOTIDE SEQUENCE [LARGE SCALE GENOMIC DNA]</scope>
    <source>
        <strain evidence="2 3">Bin4</strain>
    </source>
</reference>
<dbReference type="InterPro" id="IPR036514">
    <property type="entry name" value="SGNH_hydro_sf"/>
</dbReference>
<dbReference type="InterPro" id="IPR052762">
    <property type="entry name" value="PCW_deacetylase/CE"/>
</dbReference>
<protein>
    <submittedName>
        <fullName evidence="2">Endoglucanase E-like protein, SGNH hydrolase family</fullName>
    </submittedName>
</protein>